<keyword evidence="1" id="KW-0134">Cell wall</keyword>
<feature type="compositionally biased region" description="Basic and acidic residues" evidence="6">
    <location>
        <begin position="113"/>
        <end position="133"/>
    </location>
</feature>
<evidence type="ECO:0000259" key="7">
    <source>
        <dbReference type="PROSITE" id="PS50847"/>
    </source>
</evidence>
<name>A0ABT0ZNP2_9LACO</name>
<evidence type="ECO:0000256" key="2">
    <source>
        <dbReference type="ARBA" id="ARBA00022525"/>
    </source>
</evidence>
<keyword evidence="9" id="KW-1185">Reference proteome</keyword>
<dbReference type="Pfam" id="PF07564">
    <property type="entry name" value="DUF1542"/>
    <property type="match status" value="2"/>
</dbReference>
<evidence type="ECO:0000256" key="5">
    <source>
        <dbReference type="SAM" id="Coils"/>
    </source>
</evidence>
<feature type="compositionally biased region" description="Basic and acidic residues" evidence="6">
    <location>
        <begin position="2799"/>
        <end position="2818"/>
    </location>
</feature>
<feature type="coiled-coil region" evidence="5">
    <location>
        <begin position="1253"/>
        <end position="1280"/>
    </location>
</feature>
<feature type="compositionally biased region" description="Low complexity" evidence="6">
    <location>
        <begin position="2711"/>
        <end position="2725"/>
    </location>
</feature>
<dbReference type="InterPro" id="IPR011439">
    <property type="entry name" value="DUF1542"/>
</dbReference>
<evidence type="ECO:0000256" key="4">
    <source>
        <dbReference type="ARBA" id="ARBA00023088"/>
    </source>
</evidence>
<dbReference type="RefSeq" id="WP_252442052.1">
    <property type="nucleotide sequence ID" value="NZ_JAMWYK010000001.1"/>
</dbReference>
<comment type="caution">
    <text evidence="8">The sequence shown here is derived from an EMBL/GenBank/DDBJ whole genome shotgun (WGS) entry which is preliminary data.</text>
</comment>
<proteinExistence type="predicted"/>
<keyword evidence="4" id="KW-0572">Peptidoglycan-anchor</keyword>
<evidence type="ECO:0000256" key="6">
    <source>
        <dbReference type="SAM" id="MobiDB-lite"/>
    </source>
</evidence>
<accession>A0ABT0ZNP2</accession>
<feature type="domain" description="Gram-positive cocci surface proteins LPxTG" evidence="7">
    <location>
        <begin position="2884"/>
        <end position="2920"/>
    </location>
</feature>
<feature type="compositionally biased region" description="Basic and acidic residues" evidence="6">
    <location>
        <begin position="2726"/>
        <end position="2768"/>
    </location>
</feature>
<evidence type="ECO:0000256" key="3">
    <source>
        <dbReference type="ARBA" id="ARBA00022729"/>
    </source>
</evidence>
<feature type="region of interest" description="Disordered" evidence="6">
    <location>
        <begin position="43"/>
        <end position="133"/>
    </location>
</feature>
<feature type="compositionally biased region" description="Polar residues" evidence="6">
    <location>
        <begin position="46"/>
        <end position="61"/>
    </location>
</feature>
<keyword evidence="5" id="KW-0175">Coiled coil</keyword>
<feature type="region of interest" description="Disordered" evidence="6">
    <location>
        <begin position="2657"/>
        <end position="2885"/>
    </location>
</feature>
<keyword evidence="2" id="KW-0964">Secreted</keyword>
<protein>
    <submittedName>
        <fullName evidence="8">DUF1542 domain-containing protein</fullName>
    </submittedName>
</protein>
<sequence>MTKKNNLLSIAQSKKTWLIASSVFLSTGVGELTNRHHVVSADEGAISQQKTSGSQQFSPTTEAGEKTASAVSSSDAPVKDDSSAQADKIASTTIEQKREQQKSNHESQQSEVKATEETMKDKKEGGMTTRDKDEQAVIKQLGEAFKKEQTLFPQADLVIDEGTRDQLKKIAEEILNEVAEGVAAQYDENNEKAGQNNPLEPLYKATKTSSYEELVDSLGGFLPNFAHPGDAKLNETKDYVKKPGVLEFGVPEYRFFGMGSKQNDYSNVSSMRLITDKSFVRKVADNLISYIGTPYRGTTASYRPETNTLVYSGGFPFYAVVQSSNGSVLSPSFFFAQFNRMLQTVSNMLTNGWVPNYLNNQYDAGQYGIYLRMEAPEGTNPNDFVKTLSLDKTKFGAQMDFNINLSVDELLNRVPGLEKVISASIGIPISGYAGSAVDYLLAHVLNQVNEKEGTNYSVRGMDSPFYPITLYPNDIKTNVKEDPRGMYFLVCGSELKDFSSRYVQAKILVTKFFMNALSWGGNIVGGAYGYLNFDLDQFPGNLSSHEMKKLLGKGAAQSDAMNGYADNSPYKVLTRGQLPPAPNGRLNMKLNSLDANAMLSKKNKFYSDGDLGRDIAIDKNKMHDNELKTEDVKTWRAYISPFDKLEKLNTKTVASSVTEWPEVKGEDRVLPGADLDHRKITMAVGERFYNMHDRFDRVIDYFTGDVLLDKNGFHPNDEVKGIKLVKSVDPEGQKTSEADFDIYNRPFTVYYTGQMKLRDGSIIALRPTAVSVLQPNEDFVNELNQKRTAAYDAMQKQMLLVRKTITNLRPKVADKSLVDYLHRLDNLLVEANLSLEKQSSSADIEKVALQTMKDAGNIQGEAGLEDAIDQAVLKSVRQLNIKKLVEAAHEQEVLVRDALDLMDDERTDTEKEIKKIKAETKKLIVKAAKHRSARSVDNNDTLAQIERDAARGIEAIENLYLSRDKRDNAVTNLRLACWLKKNDFDKIPNVDLNSLTEQKKAVHTLFADYAQRLQRCRDKSELQQTLNEGLLLLRKIDDPKTAVDQELVTKEDQQQAKQTLKKLADEKKAGFDKIEHVDEKSLLEQKSLVDQLIIRSNEAFDQAHLKKDLKAALEKAITELQTIADPMVALEYQVPTNEARQAAKNQVAEAAKQKKAAMAAIEHVLEKSLSQQTQLLNEVAEQANKAIDDAKNVAELNEVLADALSKIDGIADPEKDPAYQAASPSSRENAVERLNKKAQSKKAGFDELDGAQVDSVIAQKKEVDQRLAKALKEVAKAETAGALDKAFRDGLLAIDGVLDPEVLEGQKAVTDEERAKATQKLEDLAGRRLTEFEHVVHVDENSLADQKRLLNKLLNVSLEDLKKAEKKDDLALALSRGKKLIQEVALPKLSYDYRPATQADKKRVYNKLKEAADAKKQDFDSMKHLDASSLFDQKQLVDYALQLSKEKIDEVELNKDLNQIFQDGLKAIQDVAKPDLALRFREADEAAKDEAIQTIKQAGAAKKASFEAMAHVDESSLNVQKLAVDNQVNIGKEAVERAETNGQLSAALAQALKSIDQVAKPVLSDDYRVADKAYKDAAKKRLEDEKLVVYKAFTQVEHVDTASLEKQDKILETTLQNALGFVDKANTRGQVNTALANGLIALNNVSVPNIQVDYLPVTNENRKAAIAMLQRVADHKKQDFEKIEHVDQESLKKQEGVLEHNLQLGEDQVNLAQFQGELNDAVEHGLELISMVANPSLEKAYQVAEPASKDDAKKQLDKAAEDKKKSFKDIFGVDPDDENKQDKKVDDALDKAKKAVDEAQTNGEVDKAFRDGLAAIDDVPDPSVQEAFKPSTAAEKDAGKKRLDEAAFEKKKNFHAIPHVDQTSEANQDALVDGAVDKAKKAVDAAKTKGEVEKAVKDGLDTIQTIADPTLEPAYQAASQADKNEAIATLYQAVDDKKKAFEGIEHVDQNSLSKQVDELADIEKSTTDQIQAAQTKGGVDQALKEGLAAVNRVLPPVVERDYREATAAEKLHAKKVVSDAAEQKKQAFDHVAFADKNSLTKQKHQVDLIAHDAKENIAKAETKGQLDGLVSKALSDIEKVAEPSLDEKHAPVEDSQRDMYLNRLEEEANRIKKDFAAIPHVDQNSLEEQVSLLDQALVKGKDKIKSAATGGELTEAYLSAQDSLRKVSRPQLQFDYLAPTKQAIEAMQNKLKAVAEQQKQSFERIENVDQGSLKEQETEIDRLTKWYLEDLGRMETNRALTKAYNKAVEDIQNVALPTLKPTRATLADQSAAKQHLRSAGEEKKHHFEMIHHADREQLHQQCERVDELVEEYTNKIDKTVLKADLPKVLAEGTMAISSVQDPALKWDYRLVSEADRNDAKNEITELANVMKHDYASIYGVDQKSLQTQMAAIDTALAHGLKSLDLAVYNKELVPALQNARQELLAIQKPKLERRYQAPNAEDKSQMQNEMRALGESKKDGFKALQGAVAASLNAQCEKVDKAVQNGLNKVNDAQFVWELDSAFDQLVKDLANIAGPEIEEDMRPVTEEAIAAALAELAQTRDQRQKEMEKIPSVDADSLHEQQAKVQKVYENYVPTVKATKTMGELHHVTSLVKALLMSISDPLKEAVSQADRDAAKKKIDDAAKDFEDKVKEIPNPDPADRDEIEKDLHDDVDEAKAAIDRAKTPKELDDAVSDGLDKINNLPLPTPDNPADENGGAGGDTFRDGDDADNNGNDSDGENNNGNDADGKNNDGKDSDGKNDADAGKDGKDADGKSDKDDNDDQPDKNGGKNGQPGKDGDDSDGHNADKPADGNESNGSSDKDDAAKKHDANGRDKKGGDAINPDAAKPADNAHSDSDASKRDAKAEKDAENAKTASDRDASKDSDLKLKKSANATTVRPVAHALPDTAEKDSGKLKQTLAFVIVGLASAFGYKKTKKNDE</sequence>
<reference evidence="8 9" key="1">
    <citation type="submission" date="2022-06" db="EMBL/GenBank/DDBJ databases">
        <title>Fructobacillus taiwanensis sp. nov., isolated from the honeybee.</title>
        <authorList>
            <person name="Chen Y.-S."/>
            <person name="Wang L.-T."/>
            <person name="Lee Y.-S."/>
            <person name="Chang Y.-C."/>
            <person name="Wu H.-C."/>
            <person name="Liao C.-Y."/>
            <person name="Chen W.-H."/>
            <person name="Deng J.-N."/>
            <person name="Wang Y.-H."/>
        </authorList>
    </citation>
    <scope>NUCLEOTIDE SEQUENCE [LARGE SCALE GENOMIC DNA]</scope>
    <source>
        <strain evidence="8 9">W13</strain>
    </source>
</reference>
<organism evidence="8 9">
    <name type="scientific">Fructobacillus apis</name>
    <dbReference type="NCBI Taxonomy" id="2935017"/>
    <lineage>
        <taxon>Bacteria</taxon>
        <taxon>Bacillati</taxon>
        <taxon>Bacillota</taxon>
        <taxon>Bacilli</taxon>
        <taxon>Lactobacillales</taxon>
        <taxon>Lactobacillaceae</taxon>
        <taxon>Fructobacillus</taxon>
    </lineage>
</organism>
<feature type="compositionally biased region" description="Basic and acidic residues" evidence="6">
    <location>
        <begin position="2776"/>
        <end position="2791"/>
    </location>
</feature>
<feature type="compositionally biased region" description="Basic and acidic residues" evidence="6">
    <location>
        <begin position="2657"/>
        <end position="2670"/>
    </location>
</feature>
<gene>
    <name evidence="8" type="ORF">NFX39_00655</name>
</gene>
<evidence type="ECO:0000256" key="1">
    <source>
        <dbReference type="ARBA" id="ARBA00022512"/>
    </source>
</evidence>
<dbReference type="InterPro" id="IPR019931">
    <property type="entry name" value="LPXTG_anchor"/>
</dbReference>
<evidence type="ECO:0000313" key="9">
    <source>
        <dbReference type="Proteomes" id="UP001523234"/>
    </source>
</evidence>
<dbReference type="Proteomes" id="UP001523234">
    <property type="component" value="Unassembled WGS sequence"/>
</dbReference>
<keyword evidence="3" id="KW-0732">Signal</keyword>
<feature type="compositionally biased region" description="Basic and acidic residues" evidence="6">
    <location>
        <begin position="95"/>
        <end position="105"/>
    </location>
</feature>
<dbReference type="PROSITE" id="PS50847">
    <property type="entry name" value="GRAM_POS_ANCHORING"/>
    <property type="match status" value="1"/>
</dbReference>
<dbReference type="EMBL" id="JAMWYK010000001">
    <property type="protein sequence ID" value="MCO0831606.1"/>
    <property type="molecule type" value="Genomic_DNA"/>
</dbReference>
<feature type="compositionally biased region" description="Basic and acidic residues" evidence="6">
    <location>
        <begin position="2830"/>
        <end position="2868"/>
    </location>
</feature>
<evidence type="ECO:0000313" key="8">
    <source>
        <dbReference type="EMBL" id="MCO0831606.1"/>
    </source>
</evidence>